<dbReference type="AlphaFoldDB" id="W7J1Z1"/>
<reference evidence="9 10" key="1">
    <citation type="journal article" date="2014" name="Genome Announc.">
        <title>Draft Genome Sequence of the Antitrypanosomally Active Sponge-Associated Bacterium Actinokineospora sp. Strain EG49.</title>
        <authorList>
            <person name="Harjes J."/>
            <person name="Ryu T."/>
            <person name="Abdelmohsen U.R."/>
            <person name="Moitinho-Silva L."/>
            <person name="Horn H."/>
            <person name="Ravasi T."/>
            <person name="Hentschel U."/>
        </authorList>
    </citation>
    <scope>NUCLEOTIDE SEQUENCE [LARGE SCALE GENOMIC DNA]</scope>
    <source>
        <strain evidence="9 10">EG49</strain>
    </source>
</reference>
<feature type="region of interest" description="Disordered" evidence="6">
    <location>
        <begin position="1"/>
        <end position="36"/>
    </location>
</feature>
<feature type="domain" description="RDD" evidence="8">
    <location>
        <begin position="44"/>
        <end position="130"/>
    </location>
</feature>
<dbReference type="OrthoDB" id="5187110at2"/>
<feature type="transmembrane region" description="Helical" evidence="7">
    <location>
        <begin position="78"/>
        <end position="98"/>
    </location>
</feature>
<sequence>MSRWTGSWLPGSDTGTPDGDPQRWPGERLGLPESGPGSAAANGIRFAALLIDLVLASLTTSVFVPFDVGDPAVMRTHNLWSGAVWFLITVAGVALAGFTPGKALLGLRVVRLDGTALVGPLRAIPRTVLVGLILPGAITDKDGRGLQDKLAGTSVLRTR</sequence>
<gene>
    <name evidence="9" type="ORF">UO65_1626</name>
</gene>
<dbReference type="InterPro" id="IPR010432">
    <property type="entry name" value="RDD"/>
</dbReference>
<keyword evidence="5 7" id="KW-0472">Membrane</keyword>
<keyword evidence="10" id="KW-1185">Reference proteome</keyword>
<evidence type="ECO:0000256" key="5">
    <source>
        <dbReference type="ARBA" id="ARBA00023136"/>
    </source>
</evidence>
<dbReference type="PANTHER" id="PTHR36115">
    <property type="entry name" value="PROLINE-RICH ANTIGEN HOMOLOG-RELATED"/>
    <property type="match status" value="1"/>
</dbReference>
<evidence type="ECO:0000256" key="2">
    <source>
        <dbReference type="ARBA" id="ARBA00022475"/>
    </source>
</evidence>
<dbReference type="STRING" id="909613.UO65_1626"/>
<evidence type="ECO:0000256" key="7">
    <source>
        <dbReference type="SAM" id="Phobius"/>
    </source>
</evidence>
<evidence type="ECO:0000259" key="8">
    <source>
        <dbReference type="Pfam" id="PF06271"/>
    </source>
</evidence>
<dbReference type="GO" id="GO:0005886">
    <property type="term" value="C:plasma membrane"/>
    <property type="evidence" value="ECO:0007669"/>
    <property type="project" value="UniProtKB-SubCell"/>
</dbReference>
<proteinExistence type="predicted"/>
<dbReference type="PANTHER" id="PTHR36115:SF6">
    <property type="entry name" value="PROLINE-RICH ANTIGEN HOMOLOG"/>
    <property type="match status" value="1"/>
</dbReference>
<accession>W7J1Z1</accession>
<feature type="transmembrane region" description="Helical" evidence="7">
    <location>
        <begin position="46"/>
        <end position="66"/>
    </location>
</feature>
<evidence type="ECO:0000256" key="1">
    <source>
        <dbReference type="ARBA" id="ARBA00004651"/>
    </source>
</evidence>
<dbReference type="PIRSF" id="PIRSF021697">
    <property type="entry name" value="UCP021697"/>
    <property type="match status" value="1"/>
</dbReference>
<comment type="subcellular location">
    <subcellularLocation>
        <location evidence="1">Cell membrane</location>
        <topology evidence="1">Multi-pass membrane protein</topology>
    </subcellularLocation>
</comment>
<keyword evidence="3 7" id="KW-0812">Transmembrane</keyword>
<dbReference type="eggNOG" id="COG1714">
    <property type="taxonomic scope" value="Bacteria"/>
</dbReference>
<evidence type="ECO:0000256" key="3">
    <source>
        <dbReference type="ARBA" id="ARBA00022692"/>
    </source>
</evidence>
<dbReference type="EMBL" id="AYXG01000057">
    <property type="protein sequence ID" value="EWC63062.1"/>
    <property type="molecule type" value="Genomic_DNA"/>
</dbReference>
<evidence type="ECO:0000313" key="9">
    <source>
        <dbReference type="EMBL" id="EWC63062.1"/>
    </source>
</evidence>
<dbReference type="InterPro" id="IPR051791">
    <property type="entry name" value="Pra-immunoreactive"/>
</dbReference>
<dbReference type="Proteomes" id="UP000019277">
    <property type="component" value="Unassembled WGS sequence"/>
</dbReference>
<evidence type="ECO:0000256" key="4">
    <source>
        <dbReference type="ARBA" id="ARBA00022989"/>
    </source>
</evidence>
<comment type="caution">
    <text evidence="9">The sequence shown here is derived from an EMBL/GenBank/DDBJ whole genome shotgun (WGS) entry which is preliminary data.</text>
</comment>
<dbReference type="RefSeq" id="WP_035280105.1">
    <property type="nucleotide sequence ID" value="NZ_AYXG01000057.1"/>
</dbReference>
<evidence type="ECO:0000256" key="6">
    <source>
        <dbReference type="SAM" id="MobiDB-lite"/>
    </source>
</evidence>
<keyword evidence="4 7" id="KW-1133">Transmembrane helix</keyword>
<organism evidence="9 10">
    <name type="scientific">Actinokineospora spheciospongiae</name>
    <dbReference type="NCBI Taxonomy" id="909613"/>
    <lineage>
        <taxon>Bacteria</taxon>
        <taxon>Bacillati</taxon>
        <taxon>Actinomycetota</taxon>
        <taxon>Actinomycetes</taxon>
        <taxon>Pseudonocardiales</taxon>
        <taxon>Pseudonocardiaceae</taxon>
        <taxon>Actinokineospora</taxon>
    </lineage>
</organism>
<protein>
    <recommendedName>
        <fullName evidence="8">RDD domain-containing protein</fullName>
    </recommendedName>
</protein>
<dbReference type="Pfam" id="PF06271">
    <property type="entry name" value="RDD"/>
    <property type="match status" value="1"/>
</dbReference>
<keyword evidence="2" id="KW-1003">Cell membrane</keyword>
<dbReference type="InterPro" id="IPR016795">
    <property type="entry name" value="UCP021697"/>
</dbReference>
<evidence type="ECO:0000313" key="10">
    <source>
        <dbReference type="Proteomes" id="UP000019277"/>
    </source>
</evidence>
<name>W7J1Z1_9PSEU</name>
<dbReference type="PATRIC" id="fig|909613.9.peg.1639"/>